<evidence type="ECO:0000256" key="1">
    <source>
        <dbReference type="ARBA" id="ARBA00004651"/>
    </source>
</evidence>
<keyword evidence="5 10" id="KW-1133">Transmembrane helix</keyword>
<dbReference type="Gene3D" id="1.10.3730.20">
    <property type="match status" value="1"/>
</dbReference>
<evidence type="ECO:0000256" key="8">
    <source>
        <dbReference type="ARBA" id="ARBA00039168"/>
    </source>
</evidence>
<dbReference type="PANTHER" id="PTHR30561:SF0">
    <property type="entry name" value="GUANIDINIUM EXPORTER"/>
    <property type="match status" value="1"/>
</dbReference>
<keyword evidence="4 9" id="KW-0812">Transmembrane</keyword>
<dbReference type="SUPFAM" id="SSF103481">
    <property type="entry name" value="Multidrug resistance efflux transporter EmrE"/>
    <property type="match status" value="1"/>
</dbReference>
<evidence type="ECO:0000256" key="6">
    <source>
        <dbReference type="ARBA" id="ARBA00023136"/>
    </source>
</evidence>
<dbReference type="InterPro" id="IPR000390">
    <property type="entry name" value="Small_drug/metabolite_transptr"/>
</dbReference>
<evidence type="ECO:0000256" key="7">
    <source>
        <dbReference type="ARBA" id="ARBA00038151"/>
    </source>
</evidence>
<comment type="subcellular location">
    <subcellularLocation>
        <location evidence="1 9">Cell membrane</location>
        <topology evidence="1 9">Multi-pass membrane protein</topology>
    </subcellularLocation>
</comment>
<feature type="transmembrane region" description="Helical" evidence="10">
    <location>
        <begin position="89"/>
        <end position="107"/>
    </location>
</feature>
<keyword evidence="6 10" id="KW-0472">Membrane</keyword>
<evidence type="ECO:0000313" key="11">
    <source>
        <dbReference type="EMBL" id="MBK1661137.1"/>
    </source>
</evidence>
<accession>A0ABS1D2S0</accession>
<keyword evidence="3" id="KW-1003">Cell membrane</keyword>
<evidence type="ECO:0000256" key="5">
    <source>
        <dbReference type="ARBA" id="ARBA00022989"/>
    </source>
</evidence>
<dbReference type="PANTHER" id="PTHR30561">
    <property type="entry name" value="SMR FAMILY PROTON-DEPENDENT DRUG EFFLUX TRANSPORTER SUGE"/>
    <property type="match status" value="1"/>
</dbReference>
<comment type="similarity">
    <text evidence="7">Belongs to the drug/metabolite transporter (DMT) superfamily. Small multidrug resistance (SMR) (TC 2.A.7.1) family. Gdx/SugE subfamily.</text>
</comment>
<keyword evidence="2" id="KW-0813">Transport</keyword>
<keyword evidence="12" id="KW-1185">Reference proteome</keyword>
<proteinExistence type="inferred from homology"/>
<evidence type="ECO:0000313" key="12">
    <source>
        <dbReference type="Proteomes" id="UP000697995"/>
    </source>
</evidence>
<feature type="transmembrane region" description="Helical" evidence="10">
    <location>
        <begin position="63"/>
        <end position="83"/>
    </location>
</feature>
<name>A0ABS1D2S0_9PROT</name>
<comment type="caution">
    <text evidence="11">The sequence shown here is derived from an EMBL/GenBank/DDBJ whole genome shotgun (WGS) entry which is preliminary data.</text>
</comment>
<dbReference type="Pfam" id="PF00893">
    <property type="entry name" value="Multi_Drug_Res"/>
    <property type="match status" value="1"/>
</dbReference>
<evidence type="ECO:0000256" key="3">
    <source>
        <dbReference type="ARBA" id="ARBA00022475"/>
    </source>
</evidence>
<dbReference type="RefSeq" id="WP_133220532.1">
    <property type="nucleotide sequence ID" value="NZ_NRSG01000256.1"/>
</dbReference>
<evidence type="ECO:0000256" key="9">
    <source>
        <dbReference type="RuleBase" id="RU003942"/>
    </source>
</evidence>
<evidence type="ECO:0000256" key="2">
    <source>
        <dbReference type="ARBA" id="ARBA00022448"/>
    </source>
</evidence>
<evidence type="ECO:0000256" key="4">
    <source>
        <dbReference type="ARBA" id="ARBA00022692"/>
    </source>
</evidence>
<feature type="transmembrane region" description="Helical" evidence="10">
    <location>
        <begin position="31"/>
        <end position="51"/>
    </location>
</feature>
<evidence type="ECO:0000256" key="10">
    <source>
        <dbReference type="SAM" id="Phobius"/>
    </source>
</evidence>
<sequence length="109" mass="10871">MTPGLAWGALLLAGALDVAWAIAMKRAAGWSNLPWSLAALALLGGFTWLLGKALQAVPLGTAYAVWTGLGAAGTVLAGALLFGEAVTPLRLLGIALVLAGILALKLAPG</sequence>
<dbReference type="InterPro" id="IPR045324">
    <property type="entry name" value="Small_multidrug_res"/>
</dbReference>
<dbReference type="Proteomes" id="UP000697995">
    <property type="component" value="Unassembled WGS sequence"/>
</dbReference>
<organism evidence="11 12">
    <name type="scientific">Paracraurococcus ruber</name>
    <dbReference type="NCBI Taxonomy" id="77675"/>
    <lineage>
        <taxon>Bacteria</taxon>
        <taxon>Pseudomonadati</taxon>
        <taxon>Pseudomonadota</taxon>
        <taxon>Alphaproteobacteria</taxon>
        <taxon>Acetobacterales</taxon>
        <taxon>Roseomonadaceae</taxon>
        <taxon>Paracraurococcus</taxon>
    </lineage>
</organism>
<gene>
    <name evidence="11" type="ORF">CKO45_23265</name>
</gene>
<reference evidence="11 12" key="1">
    <citation type="journal article" date="2020" name="Microorganisms">
        <title>Osmotic Adaptation and Compatible Solute Biosynthesis of Phototrophic Bacteria as Revealed from Genome Analyses.</title>
        <authorList>
            <person name="Imhoff J.F."/>
            <person name="Rahn T."/>
            <person name="Kunzel S."/>
            <person name="Keller A."/>
            <person name="Neulinger S.C."/>
        </authorList>
    </citation>
    <scope>NUCLEOTIDE SEQUENCE [LARGE SCALE GENOMIC DNA]</scope>
    <source>
        <strain evidence="11 12">DSM 15382</strain>
    </source>
</reference>
<dbReference type="EMBL" id="NRSG01000256">
    <property type="protein sequence ID" value="MBK1661137.1"/>
    <property type="molecule type" value="Genomic_DNA"/>
</dbReference>
<protein>
    <recommendedName>
        <fullName evidence="8">Guanidinium exporter</fullName>
    </recommendedName>
</protein>
<dbReference type="InterPro" id="IPR037185">
    <property type="entry name" value="EmrE-like"/>
</dbReference>